<keyword evidence="7" id="KW-0676">Redox-active center</keyword>
<comment type="subcellular location">
    <subcellularLocation>
        <location evidence="1">Periplasm</location>
    </subcellularLocation>
</comment>
<keyword evidence="5" id="KW-0574">Periplasm</keyword>
<evidence type="ECO:0000259" key="9">
    <source>
        <dbReference type="PROSITE" id="PS51352"/>
    </source>
</evidence>
<dbReference type="Proteomes" id="UP000639274">
    <property type="component" value="Chromosome"/>
</dbReference>
<evidence type="ECO:0000256" key="2">
    <source>
        <dbReference type="ARBA" id="ARBA00005791"/>
    </source>
</evidence>
<keyword evidence="4 8" id="KW-0732">Signal</keyword>
<dbReference type="PANTHER" id="PTHR35891:SF2">
    <property type="entry name" value="THIOL:DISULFIDE INTERCHANGE PROTEIN DSBA"/>
    <property type="match status" value="1"/>
</dbReference>
<feature type="signal peptide" evidence="8">
    <location>
        <begin position="1"/>
        <end position="28"/>
    </location>
</feature>
<accession>A0A974Y056</accession>
<protein>
    <recommendedName>
        <fullName evidence="3">Thiol:disulfide interchange protein DsbA</fullName>
    </recommendedName>
</protein>
<evidence type="ECO:0000256" key="8">
    <source>
        <dbReference type="SAM" id="SignalP"/>
    </source>
</evidence>
<dbReference type="Gene3D" id="3.40.30.10">
    <property type="entry name" value="Glutaredoxin"/>
    <property type="match status" value="1"/>
</dbReference>
<dbReference type="Pfam" id="PF01323">
    <property type="entry name" value="DSBA"/>
    <property type="match status" value="1"/>
</dbReference>
<dbReference type="PANTHER" id="PTHR35891">
    <property type="entry name" value="THIOL:DISULFIDE INTERCHANGE PROTEIN DSBA"/>
    <property type="match status" value="1"/>
</dbReference>
<dbReference type="InterPro" id="IPR013766">
    <property type="entry name" value="Thioredoxin_domain"/>
</dbReference>
<keyword evidence="11" id="KW-1185">Reference proteome</keyword>
<name>A0A974Y056_9GAMM</name>
<feature type="domain" description="Thioredoxin" evidence="9">
    <location>
        <begin position="23"/>
        <end position="215"/>
    </location>
</feature>
<evidence type="ECO:0000256" key="6">
    <source>
        <dbReference type="ARBA" id="ARBA00023157"/>
    </source>
</evidence>
<sequence>MTARIALLLALLLSTALSTALAPVTAYAAPAAPAAPALVEGQDYTVIADGQPYAPLAGKIEVAEIFLYTCHHCANFDPMVQAWKARLPKDVRFSYVPLVYEADDALGQAYFAAESMGALGTTHARTFQAIHEAHTLPRNATLGEVASYYAELGLDAGRFTAAAASPAVAAKMARAREFALGSGLEGTPALVVNGRYLVTGRTFEDQLRIAGQLVARERAAAKRRR</sequence>
<dbReference type="InterPro" id="IPR050824">
    <property type="entry name" value="Thiol_disulfide_DsbA"/>
</dbReference>
<dbReference type="GO" id="GO:0016491">
    <property type="term" value="F:oxidoreductase activity"/>
    <property type="evidence" value="ECO:0007669"/>
    <property type="project" value="InterPro"/>
</dbReference>
<evidence type="ECO:0000256" key="3">
    <source>
        <dbReference type="ARBA" id="ARBA00013831"/>
    </source>
</evidence>
<dbReference type="EMBL" id="CP071518">
    <property type="protein sequence ID" value="QSX78981.1"/>
    <property type="molecule type" value="Genomic_DNA"/>
</dbReference>
<dbReference type="InterPro" id="IPR001853">
    <property type="entry name" value="DSBA-like_thioredoxin_dom"/>
</dbReference>
<comment type="similarity">
    <text evidence="2">Belongs to the thioredoxin family. DsbA subfamily.</text>
</comment>
<dbReference type="AlphaFoldDB" id="A0A974Y056"/>
<evidence type="ECO:0000256" key="7">
    <source>
        <dbReference type="ARBA" id="ARBA00023284"/>
    </source>
</evidence>
<reference evidence="10 11" key="1">
    <citation type="submission" date="2021-03" db="EMBL/GenBank/DDBJ databases">
        <title>Lysobacter sp. nov. isolated from soil of gangwondo yeongwol, south Korea.</title>
        <authorList>
            <person name="Kim K.R."/>
            <person name="Kim K.H."/>
            <person name="Jeon C.O."/>
        </authorList>
    </citation>
    <scope>NUCLEOTIDE SEQUENCE [LARGE SCALE GENOMIC DNA]</scope>
    <source>
        <strain evidence="10 11">R19</strain>
    </source>
</reference>
<organism evidence="10 11">
    <name type="scientific">Agrilutibacter solisilvae</name>
    <dbReference type="NCBI Taxonomy" id="2763317"/>
    <lineage>
        <taxon>Bacteria</taxon>
        <taxon>Pseudomonadati</taxon>
        <taxon>Pseudomonadota</taxon>
        <taxon>Gammaproteobacteria</taxon>
        <taxon>Lysobacterales</taxon>
        <taxon>Lysobacteraceae</taxon>
        <taxon>Agrilutibacter</taxon>
    </lineage>
</organism>
<dbReference type="GO" id="GO:0042597">
    <property type="term" value="C:periplasmic space"/>
    <property type="evidence" value="ECO:0007669"/>
    <property type="project" value="UniProtKB-SubCell"/>
</dbReference>
<evidence type="ECO:0000256" key="5">
    <source>
        <dbReference type="ARBA" id="ARBA00022764"/>
    </source>
</evidence>
<feature type="chain" id="PRO_5037984409" description="Thiol:disulfide interchange protein DsbA" evidence="8">
    <location>
        <begin position="29"/>
        <end position="225"/>
    </location>
</feature>
<gene>
    <name evidence="10" type="ORF">I8J32_003390</name>
</gene>
<dbReference type="RefSeq" id="WP_200615175.1">
    <property type="nucleotide sequence ID" value="NZ_CP071518.1"/>
</dbReference>
<dbReference type="SUPFAM" id="SSF52833">
    <property type="entry name" value="Thioredoxin-like"/>
    <property type="match status" value="1"/>
</dbReference>
<dbReference type="InterPro" id="IPR023205">
    <property type="entry name" value="DsbA/DsbL"/>
</dbReference>
<evidence type="ECO:0000313" key="11">
    <source>
        <dbReference type="Proteomes" id="UP000639274"/>
    </source>
</evidence>
<keyword evidence="6" id="KW-1015">Disulfide bond</keyword>
<dbReference type="InterPro" id="IPR036249">
    <property type="entry name" value="Thioredoxin-like_sf"/>
</dbReference>
<dbReference type="KEGG" id="lsf:I8J32_003390"/>
<proteinExistence type="inferred from homology"/>
<dbReference type="PROSITE" id="PS51352">
    <property type="entry name" value="THIOREDOXIN_2"/>
    <property type="match status" value="1"/>
</dbReference>
<evidence type="ECO:0000313" key="10">
    <source>
        <dbReference type="EMBL" id="QSX78981.1"/>
    </source>
</evidence>
<evidence type="ECO:0000256" key="1">
    <source>
        <dbReference type="ARBA" id="ARBA00004418"/>
    </source>
</evidence>
<dbReference type="CDD" id="cd03019">
    <property type="entry name" value="DsbA_DsbA"/>
    <property type="match status" value="1"/>
</dbReference>
<evidence type="ECO:0000256" key="4">
    <source>
        <dbReference type="ARBA" id="ARBA00022729"/>
    </source>
</evidence>